<evidence type="ECO:0000256" key="6">
    <source>
        <dbReference type="SAM" id="MobiDB-lite"/>
    </source>
</evidence>
<evidence type="ECO:0000313" key="8">
    <source>
        <dbReference type="EMBL" id="RON14931.1"/>
    </source>
</evidence>
<feature type="transmembrane region" description="Helical" evidence="7">
    <location>
        <begin position="221"/>
        <end position="246"/>
    </location>
</feature>
<feature type="transmembrane region" description="Helical" evidence="7">
    <location>
        <begin position="355"/>
        <end position="379"/>
    </location>
</feature>
<evidence type="ECO:0000256" key="7">
    <source>
        <dbReference type="SAM" id="Phobius"/>
    </source>
</evidence>
<accession>A0A423HP18</accession>
<dbReference type="GO" id="GO:0005886">
    <property type="term" value="C:plasma membrane"/>
    <property type="evidence" value="ECO:0007669"/>
    <property type="project" value="UniProtKB-SubCell"/>
</dbReference>
<protein>
    <recommendedName>
        <fullName evidence="10">MFS transporter</fullName>
    </recommendedName>
</protein>
<dbReference type="PANTHER" id="PTHR23513:SF11">
    <property type="entry name" value="STAPHYLOFERRIN A TRANSPORTER"/>
    <property type="match status" value="1"/>
</dbReference>
<feature type="transmembrane region" description="Helical" evidence="7">
    <location>
        <begin position="291"/>
        <end position="312"/>
    </location>
</feature>
<comment type="subcellular location">
    <subcellularLocation>
        <location evidence="1">Cell membrane</location>
        <topology evidence="1">Multi-pass membrane protein</topology>
    </subcellularLocation>
</comment>
<feature type="transmembrane region" description="Helical" evidence="7">
    <location>
        <begin position="50"/>
        <end position="67"/>
    </location>
</feature>
<dbReference type="CDD" id="cd06173">
    <property type="entry name" value="MFS_MefA_like"/>
    <property type="match status" value="1"/>
</dbReference>
<feature type="transmembrane region" description="Helical" evidence="7">
    <location>
        <begin position="385"/>
        <end position="405"/>
    </location>
</feature>
<dbReference type="PANTHER" id="PTHR23513">
    <property type="entry name" value="INTEGRAL MEMBRANE EFFLUX PROTEIN-RELATED"/>
    <property type="match status" value="1"/>
</dbReference>
<dbReference type="GO" id="GO:0022857">
    <property type="term" value="F:transmembrane transporter activity"/>
    <property type="evidence" value="ECO:0007669"/>
    <property type="project" value="InterPro"/>
</dbReference>
<dbReference type="SUPFAM" id="SSF103473">
    <property type="entry name" value="MFS general substrate transporter"/>
    <property type="match status" value="1"/>
</dbReference>
<feature type="compositionally biased region" description="Low complexity" evidence="6">
    <location>
        <begin position="417"/>
        <end position="428"/>
    </location>
</feature>
<evidence type="ECO:0000256" key="3">
    <source>
        <dbReference type="ARBA" id="ARBA00022692"/>
    </source>
</evidence>
<dbReference type="RefSeq" id="WP_123358953.1">
    <property type="nucleotide sequence ID" value="NZ_MOBM01000020.1"/>
</dbReference>
<dbReference type="Proteomes" id="UP000284002">
    <property type="component" value="Unassembled WGS sequence"/>
</dbReference>
<keyword evidence="3 7" id="KW-0812">Transmembrane</keyword>
<evidence type="ECO:0000313" key="9">
    <source>
        <dbReference type="Proteomes" id="UP000284002"/>
    </source>
</evidence>
<evidence type="ECO:0000256" key="4">
    <source>
        <dbReference type="ARBA" id="ARBA00022989"/>
    </source>
</evidence>
<feature type="region of interest" description="Disordered" evidence="6">
    <location>
        <begin position="414"/>
        <end position="436"/>
    </location>
</feature>
<feature type="transmembrane region" description="Helical" evidence="7">
    <location>
        <begin position="12"/>
        <end position="38"/>
    </location>
</feature>
<evidence type="ECO:0000256" key="5">
    <source>
        <dbReference type="ARBA" id="ARBA00023136"/>
    </source>
</evidence>
<dbReference type="InterPro" id="IPR036259">
    <property type="entry name" value="MFS_trans_sf"/>
</dbReference>
<dbReference type="InterPro" id="IPR011701">
    <property type="entry name" value="MFS"/>
</dbReference>
<dbReference type="Pfam" id="PF07690">
    <property type="entry name" value="MFS_1"/>
    <property type="match status" value="1"/>
</dbReference>
<keyword evidence="4 7" id="KW-1133">Transmembrane helix</keyword>
<evidence type="ECO:0000256" key="1">
    <source>
        <dbReference type="ARBA" id="ARBA00004651"/>
    </source>
</evidence>
<keyword evidence="5 7" id="KW-0472">Membrane</keyword>
<comment type="caution">
    <text evidence="8">The sequence shown here is derived from an EMBL/GenBank/DDBJ whole genome shotgun (WGS) entry which is preliminary data.</text>
</comment>
<evidence type="ECO:0000256" key="2">
    <source>
        <dbReference type="ARBA" id="ARBA00022475"/>
    </source>
</evidence>
<evidence type="ECO:0008006" key="10">
    <source>
        <dbReference type="Google" id="ProtNLM"/>
    </source>
</evidence>
<name>A0A423HP18_9PSED</name>
<feature type="transmembrane region" description="Helical" evidence="7">
    <location>
        <begin position="258"/>
        <end position="279"/>
    </location>
</feature>
<proteinExistence type="predicted"/>
<feature type="transmembrane region" description="Helical" evidence="7">
    <location>
        <begin position="88"/>
        <end position="114"/>
    </location>
</feature>
<gene>
    <name evidence="8" type="ORF">BK662_15665</name>
</gene>
<dbReference type="AlphaFoldDB" id="A0A423HP18"/>
<keyword evidence="2" id="KW-1003">Cell membrane</keyword>
<organism evidence="8 9">
    <name type="scientific">Pseudomonas frederiksbergensis</name>
    <dbReference type="NCBI Taxonomy" id="104087"/>
    <lineage>
        <taxon>Bacteria</taxon>
        <taxon>Pseudomonadati</taxon>
        <taxon>Pseudomonadota</taxon>
        <taxon>Gammaproteobacteria</taxon>
        <taxon>Pseudomonadales</taxon>
        <taxon>Pseudomonadaceae</taxon>
        <taxon>Pseudomonas</taxon>
    </lineage>
</organism>
<dbReference type="EMBL" id="MOBM01000020">
    <property type="protein sequence ID" value="RON14931.1"/>
    <property type="molecule type" value="Genomic_DNA"/>
</dbReference>
<feature type="transmembrane region" description="Helical" evidence="7">
    <location>
        <begin position="157"/>
        <end position="185"/>
    </location>
</feature>
<feature type="transmembrane region" description="Helical" evidence="7">
    <location>
        <begin position="318"/>
        <end position="343"/>
    </location>
</feature>
<reference evidence="8 9" key="1">
    <citation type="submission" date="2016-10" db="EMBL/GenBank/DDBJ databases">
        <title>Comparative genome analysis of multiple Pseudomonas spp. focuses on biocontrol and plant growth promoting traits.</title>
        <authorList>
            <person name="Tao X.-Y."/>
            <person name="Taylor C.G."/>
        </authorList>
    </citation>
    <scope>NUCLEOTIDE SEQUENCE [LARGE SCALE GENOMIC DNA]</scope>
    <source>
        <strain evidence="8 9">36C6</strain>
    </source>
</reference>
<dbReference type="Gene3D" id="1.20.1250.20">
    <property type="entry name" value="MFS general substrate transporter like domains"/>
    <property type="match status" value="1"/>
</dbReference>
<sequence>MKLFRPLLQRPVALLWGGLALSSIGDELFAIAIAWMAVQIAGTDASWLSALRGAAALAGALLGGIWAERWDHRRTMIGADLARAGLALIPVIAWGLGIMSLWMLAVPLMLMMIVNSLFEPALRASLPRIVAAPDQLQSVNALFDAIIRVARVIGPMLAAAITLLIPIEHLFTLNGITFLISAWAVMKLGKALPRQPVKATSRRAGFTAGWRSLVGRRQMQAVYVCAGLGNVAWSVGISIGMALAVVKYDIKGFGVQDFAAYGLIMGAYGAGNLISIFIVGNLQIRRLYHGFTFGSVVNGLGIATIGAAVMYLPPEHVLAGMMIGAGLAALGGPLIDISFILLIQTKFKQSEIAGLARLRFAALGASILIAGACGAALYAHFETGLVIVGAGIFEVIVGAIVLLIPKDNEAVQANREGGASSSSLADGGEVARMMSL</sequence>